<reference evidence="3" key="1">
    <citation type="submission" date="2014-11" db="EMBL/GenBank/DDBJ databases">
        <authorList>
            <person name="Geib S."/>
        </authorList>
    </citation>
    <scope>NUCLEOTIDE SEQUENCE</scope>
</reference>
<protein>
    <submittedName>
        <fullName evidence="3">Proteasome-associated protein ECM29 homolog</fullName>
    </submittedName>
</protein>
<evidence type="ECO:0000313" key="3">
    <source>
        <dbReference type="EMBL" id="JAD07425.1"/>
    </source>
</evidence>
<dbReference type="AlphaFoldDB" id="A0A0A1X9L8"/>
<sequence>MSSTPAEEIELLERVLLRLGCADSDEKLEAIVGRFLTPVILKISSPHDAVRTKVVEVLTHIKRRVTSRPLVQIPVEALLDQYSNAGNSPFLLNFAIIFITMGFPRLSIEQQSALVPKVLVCEEKLENYRDKLVSVWL</sequence>
<proteinExistence type="predicted"/>
<evidence type="ECO:0000259" key="2">
    <source>
        <dbReference type="Pfam" id="PF13001"/>
    </source>
</evidence>
<dbReference type="GO" id="GO:0043248">
    <property type="term" value="P:proteasome assembly"/>
    <property type="evidence" value="ECO:0007669"/>
    <property type="project" value="InterPro"/>
</dbReference>
<dbReference type="Pfam" id="PF13001">
    <property type="entry name" value="ECM29_N"/>
    <property type="match status" value="1"/>
</dbReference>
<dbReference type="InterPro" id="IPR024372">
    <property type="entry name" value="Ecm29_N"/>
</dbReference>
<dbReference type="GO" id="GO:0005737">
    <property type="term" value="C:cytoplasm"/>
    <property type="evidence" value="ECO:0007669"/>
    <property type="project" value="TreeGrafter"/>
</dbReference>
<organism evidence="3">
    <name type="scientific">Zeugodacus cucurbitae</name>
    <name type="common">Melon fruit fly</name>
    <name type="synonym">Bactrocera cucurbitae</name>
    <dbReference type="NCBI Taxonomy" id="28588"/>
    <lineage>
        <taxon>Eukaryota</taxon>
        <taxon>Metazoa</taxon>
        <taxon>Ecdysozoa</taxon>
        <taxon>Arthropoda</taxon>
        <taxon>Hexapoda</taxon>
        <taxon>Insecta</taxon>
        <taxon>Pterygota</taxon>
        <taxon>Neoptera</taxon>
        <taxon>Endopterygota</taxon>
        <taxon>Diptera</taxon>
        <taxon>Brachycera</taxon>
        <taxon>Muscomorpha</taxon>
        <taxon>Tephritoidea</taxon>
        <taxon>Tephritidae</taxon>
        <taxon>Zeugodacus</taxon>
        <taxon>Zeugodacus</taxon>
    </lineage>
</organism>
<keyword evidence="1" id="KW-0677">Repeat</keyword>
<name>A0A0A1X9L8_ZEUCU</name>
<reference evidence="3" key="2">
    <citation type="journal article" date="2015" name="Gigascience">
        <title>Reconstructing a comprehensive transcriptome assembly of a white-pupal translocated strain of the pest fruit fly Bactrocera cucurbitae.</title>
        <authorList>
            <person name="Sim S.B."/>
            <person name="Calla B."/>
            <person name="Hall B."/>
            <person name="DeRego T."/>
            <person name="Geib S.M."/>
        </authorList>
    </citation>
    <scope>NUCLEOTIDE SEQUENCE</scope>
</reference>
<dbReference type="GO" id="GO:0060090">
    <property type="term" value="F:molecular adaptor activity"/>
    <property type="evidence" value="ECO:0007669"/>
    <property type="project" value="InterPro"/>
</dbReference>
<dbReference type="GO" id="GO:0005634">
    <property type="term" value="C:nucleus"/>
    <property type="evidence" value="ECO:0007669"/>
    <property type="project" value="TreeGrafter"/>
</dbReference>
<feature type="domain" description="Proteasome component Ecm29 N-terminal" evidence="2">
    <location>
        <begin position="12"/>
        <end position="134"/>
    </location>
</feature>
<dbReference type="GO" id="GO:0036503">
    <property type="term" value="P:ERAD pathway"/>
    <property type="evidence" value="ECO:0007669"/>
    <property type="project" value="TreeGrafter"/>
</dbReference>
<dbReference type="PANTHER" id="PTHR23346">
    <property type="entry name" value="TRANSLATIONAL ACTIVATOR GCN1-RELATED"/>
    <property type="match status" value="1"/>
</dbReference>
<dbReference type="PANTHER" id="PTHR23346:SF19">
    <property type="entry name" value="PROTEASOME ADAPTER AND SCAFFOLD PROTEIN ECM29"/>
    <property type="match status" value="1"/>
</dbReference>
<dbReference type="GO" id="GO:0000502">
    <property type="term" value="C:proteasome complex"/>
    <property type="evidence" value="ECO:0007669"/>
    <property type="project" value="UniProtKB-KW"/>
</dbReference>
<dbReference type="EMBL" id="GBXI01006867">
    <property type="protein sequence ID" value="JAD07425.1"/>
    <property type="molecule type" value="Transcribed_RNA"/>
</dbReference>
<gene>
    <name evidence="3" type="primary">CG8858_0</name>
    <name evidence="3" type="ORF">g.13669</name>
</gene>
<evidence type="ECO:0000256" key="1">
    <source>
        <dbReference type="ARBA" id="ARBA00022737"/>
    </source>
</evidence>
<keyword evidence="3" id="KW-0647">Proteasome</keyword>
<accession>A0A0A1X9L8</accession>